<comment type="function">
    <text evidence="7">One of the primary rRNA binding proteins, it binds directly to 16S rRNA where it nucleates assembly of the body of the 30S subunit.</text>
</comment>
<evidence type="ECO:0000256" key="2">
    <source>
        <dbReference type="ARBA" id="ARBA00022730"/>
    </source>
</evidence>
<evidence type="ECO:0000256" key="9">
    <source>
        <dbReference type="SAM" id="MobiDB-lite"/>
    </source>
</evidence>
<accession>A0A1K2HSJ5</accession>
<feature type="domain" description="Small ribosomal subunit protein uS4 N-terminal" evidence="11">
    <location>
        <begin position="3"/>
        <end position="93"/>
    </location>
</feature>
<dbReference type="Gene3D" id="1.10.1050.10">
    <property type="entry name" value="Ribosomal Protein S4 Delta 41, Chain A, domain 1"/>
    <property type="match status" value="1"/>
</dbReference>
<name>A0A1K2HSJ5_9HYPH</name>
<dbReference type="HAMAP" id="MF_01306_B">
    <property type="entry name" value="Ribosomal_uS4_B"/>
    <property type="match status" value="1"/>
</dbReference>
<sequence length="205" mass="23309">MSKRHNAKYKIDRRLGENIWGRPKSPLNARAYGPGQHGQRRKGKTSDYGLQLRAKQKLKGYYGSITEKAFKRLYTEAARVKGDTGERLIGLLESRLDAIVYRAKFVATVFAARQFVSHGHVLVNGKRVTIPSYQVQAGDKIEVRERSRQLAFVLEATQLAEREVPDYIEADHGKMTATFVRVPALSDVPYPVQMEPNLVVEFYSR</sequence>
<keyword evidence="13" id="KW-1185">Reference proteome</keyword>
<dbReference type="NCBIfam" id="NF003717">
    <property type="entry name" value="PRK05327.1"/>
    <property type="match status" value="1"/>
</dbReference>
<dbReference type="OrthoDB" id="9803672at2"/>
<evidence type="ECO:0000256" key="5">
    <source>
        <dbReference type="ARBA" id="ARBA00023274"/>
    </source>
</evidence>
<keyword evidence="2 7" id="KW-0699">rRNA-binding</keyword>
<dbReference type="FunFam" id="3.10.290.10:FF:000001">
    <property type="entry name" value="30S ribosomal protein S4"/>
    <property type="match status" value="1"/>
</dbReference>
<comment type="subunit">
    <text evidence="7">Part of the 30S ribosomal subunit. Contacts protein S5. The interaction surface between S4 and S5 is involved in control of translational fidelity.</text>
</comment>
<dbReference type="PROSITE" id="PS00632">
    <property type="entry name" value="RIBOSOMAL_S4"/>
    <property type="match status" value="1"/>
</dbReference>
<evidence type="ECO:0000256" key="8">
    <source>
        <dbReference type="RuleBase" id="RU003699"/>
    </source>
</evidence>
<comment type="similarity">
    <text evidence="1 7 8">Belongs to the universal ribosomal protein uS4 family.</text>
</comment>
<dbReference type="InterPro" id="IPR001912">
    <property type="entry name" value="Ribosomal_uS4_N"/>
</dbReference>
<dbReference type="CDD" id="cd00165">
    <property type="entry name" value="S4"/>
    <property type="match status" value="1"/>
</dbReference>
<dbReference type="GO" id="GO:0003735">
    <property type="term" value="F:structural constituent of ribosome"/>
    <property type="evidence" value="ECO:0007669"/>
    <property type="project" value="InterPro"/>
</dbReference>
<keyword evidence="3 7" id="KW-0694">RNA-binding</keyword>
<keyword evidence="4 7" id="KW-0689">Ribosomal protein</keyword>
<evidence type="ECO:0000256" key="4">
    <source>
        <dbReference type="ARBA" id="ARBA00022980"/>
    </source>
</evidence>
<dbReference type="Proteomes" id="UP000183447">
    <property type="component" value="Unassembled WGS sequence"/>
</dbReference>
<evidence type="ECO:0000256" key="6">
    <source>
        <dbReference type="ARBA" id="ARBA00035254"/>
    </source>
</evidence>
<dbReference type="SMART" id="SM00363">
    <property type="entry name" value="S4"/>
    <property type="match status" value="1"/>
</dbReference>
<comment type="function">
    <text evidence="7">With S5 and S12 plays an important role in translational accuracy.</text>
</comment>
<evidence type="ECO:0000313" key="12">
    <source>
        <dbReference type="EMBL" id="SFZ80941.1"/>
    </source>
</evidence>
<dbReference type="AlphaFoldDB" id="A0A1K2HSJ5"/>
<dbReference type="GO" id="GO:0006412">
    <property type="term" value="P:translation"/>
    <property type="evidence" value="ECO:0007669"/>
    <property type="project" value="UniProtKB-UniRule"/>
</dbReference>
<keyword evidence="5 7" id="KW-0687">Ribonucleoprotein</keyword>
<dbReference type="InterPro" id="IPR002942">
    <property type="entry name" value="S4_RNA-bd"/>
</dbReference>
<dbReference type="InterPro" id="IPR018079">
    <property type="entry name" value="Ribosomal_uS4_CS"/>
</dbReference>
<dbReference type="InterPro" id="IPR022801">
    <property type="entry name" value="Ribosomal_uS4"/>
</dbReference>
<evidence type="ECO:0000259" key="10">
    <source>
        <dbReference type="SMART" id="SM00363"/>
    </source>
</evidence>
<dbReference type="Pfam" id="PF00163">
    <property type="entry name" value="Ribosomal_S4"/>
    <property type="match status" value="1"/>
</dbReference>
<dbReference type="PANTHER" id="PTHR11831">
    <property type="entry name" value="30S 40S RIBOSOMAL PROTEIN"/>
    <property type="match status" value="1"/>
</dbReference>
<gene>
    <name evidence="7" type="primary">rpsD</name>
    <name evidence="12" type="ORF">SAMN02983003_0220</name>
</gene>
<feature type="domain" description="RNA-binding S4" evidence="10">
    <location>
        <begin position="94"/>
        <end position="158"/>
    </location>
</feature>
<evidence type="ECO:0000259" key="11">
    <source>
        <dbReference type="SMART" id="SM01390"/>
    </source>
</evidence>
<dbReference type="GO" id="GO:0019843">
    <property type="term" value="F:rRNA binding"/>
    <property type="evidence" value="ECO:0007669"/>
    <property type="project" value="UniProtKB-UniRule"/>
</dbReference>
<dbReference type="InterPro" id="IPR005709">
    <property type="entry name" value="Ribosomal_uS4_bac-type"/>
</dbReference>
<evidence type="ECO:0000313" key="13">
    <source>
        <dbReference type="Proteomes" id="UP000183447"/>
    </source>
</evidence>
<organism evidence="12 13">
    <name type="scientific">Devosia enhydra</name>
    <dbReference type="NCBI Taxonomy" id="665118"/>
    <lineage>
        <taxon>Bacteria</taxon>
        <taxon>Pseudomonadati</taxon>
        <taxon>Pseudomonadota</taxon>
        <taxon>Alphaproteobacteria</taxon>
        <taxon>Hyphomicrobiales</taxon>
        <taxon>Devosiaceae</taxon>
        <taxon>Devosia</taxon>
    </lineage>
</organism>
<dbReference type="GO" id="GO:0042274">
    <property type="term" value="P:ribosomal small subunit biogenesis"/>
    <property type="evidence" value="ECO:0007669"/>
    <property type="project" value="TreeGrafter"/>
</dbReference>
<dbReference type="GO" id="GO:0015935">
    <property type="term" value="C:small ribosomal subunit"/>
    <property type="evidence" value="ECO:0007669"/>
    <property type="project" value="InterPro"/>
</dbReference>
<dbReference type="SUPFAM" id="SSF55174">
    <property type="entry name" value="Alpha-L RNA-binding motif"/>
    <property type="match status" value="1"/>
</dbReference>
<evidence type="ECO:0000256" key="7">
    <source>
        <dbReference type="HAMAP-Rule" id="MF_01306"/>
    </source>
</evidence>
<proteinExistence type="inferred from homology"/>
<dbReference type="Pfam" id="PF01479">
    <property type="entry name" value="S4"/>
    <property type="match status" value="1"/>
</dbReference>
<feature type="region of interest" description="Disordered" evidence="9">
    <location>
        <begin position="20"/>
        <end position="48"/>
    </location>
</feature>
<dbReference type="InterPro" id="IPR036986">
    <property type="entry name" value="S4_RNA-bd_sf"/>
</dbReference>
<dbReference type="EMBL" id="FPKU01000001">
    <property type="protein sequence ID" value="SFZ80941.1"/>
    <property type="molecule type" value="Genomic_DNA"/>
</dbReference>
<dbReference type="SMART" id="SM01390">
    <property type="entry name" value="Ribosomal_S4"/>
    <property type="match status" value="1"/>
</dbReference>
<dbReference type="Gene3D" id="3.10.290.10">
    <property type="entry name" value="RNA-binding S4 domain"/>
    <property type="match status" value="1"/>
</dbReference>
<dbReference type="PANTHER" id="PTHR11831:SF4">
    <property type="entry name" value="SMALL RIBOSOMAL SUBUNIT PROTEIN US4M"/>
    <property type="match status" value="1"/>
</dbReference>
<dbReference type="RefSeq" id="WP_072338571.1">
    <property type="nucleotide sequence ID" value="NZ_FPKU01000001.1"/>
</dbReference>
<protein>
    <recommendedName>
        <fullName evidence="6 7">Small ribosomal subunit protein uS4</fullName>
    </recommendedName>
</protein>
<reference evidence="12 13" key="1">
    <citation type="submission" date="2016-11" db="EMBL/GenBank/DDBJ databases">
        <authorList>
            <person name="Jaros S."/>
            <person name="Januszkiewicz K."/>
            <person name="Wedrychowicz H."/>
        </authorList>
    </citation>
    <scope>NUCLEOTIDE SEQUENCE [LARGE SCALE GENOMIC DNA]</scope>
    <source>
        <strain evidence="12 13">ATCC 23634</strain>
    </source>
</reference>
<dbReference type="PROSITE" id="PS50889">
    <property type="entry name" value="S4"/>
    <property type="match status" value="1"/>
</dbReference>
<evidence type="ECO:0000256" key="1">
    <source>
        <dbReference type="ARBA" id="ARBA00007465"/>
    </source>
</evidence>
<evidence type="ECO:0000256" key="3">
    <source>
        <dbReference type="ARBA" id="ARBA00022884"/>
    </source>
</evidence>
<dbReference type="STRING" id="665118.SAMN02983003_0220"/>
<dbReference type="NCBIfam" id="TIGR01017">
    <property type="entry name" value="rpsD_bact"/>
    <property type="match status" value="1"/>
</dbReference>